<dbReference type="AlphaFoldDB" id="A0A368XJX0"/>
<evidence type="ECO:0000256" key="1">
    <source>
        <dbReference type="ARBA" id="ARBA00006521"/>
    </source>
</evidence>
<name>A0A368XJX0_9BURK</name>
<dbReference type="InterPro" id="IPR036895">
    <property type="entry name" value="Uracil-DNA_glycosylase-like_sf"/>
</dbReference>
<keyword evidence="6" id="KW-0378">Hydrolase</keyword>
<evidence type="ECO:0000256" key="2">
    <source>
        <dbReference type="ARBA" id="ARBA00019403"/>
    </source>
</evidence>
<evidence type="ECO:0000256" key="8">
    <source>
        <dbReference type="ARBA" id="ARBA00023014"/>
    </source>
</evidence>
<dbReference type="EMBL" id="QPJK01000008">
    <property type="protein sequence ID" value="RCW68242.1"/>
    <property type="molecule type" value="Genomic_DNA"/>
</dbReference>
<dbReference type="NCBIfam" id="TIGR03915">
    <property type="entry name" value="SAM_7_link_chp"/>
    <property type="match status" value="1"/>
</dbReference>
<dbReference type="RefSeq" id="WP_170168302.1">
    <property type="nucleotide sequence ID" value="NZ_QPJK01000008.1"/>
</dbReference>
<dbReference type="Pfam" id="PF03167">
    <property type="entry name" value="UDG"/>
    <property type="match status" value="1"/>
</dbReference>
<dbReference type="InterPro" id="IPR023875">
    <property type="entry name" value="DNA_repair_put"/>
</dbReference>
<dbReference type="PANTHER" id="PTHR33693">
    <property type="entry name" value="TYPE-5 URACIL-DNA GLYCOSYLASE"/>
    <property type="match status" value="1"/>
</dbReference>
<keyword evidence="9" id="KW-0234">DNA repair</keyword>
<dbReference type="InterPro" id="IPR025404">
    <property type="entry name" value="DUF4130"/>
</dbReference>
<evidence type="ECO:0000256" key="5">
    <source>
        <dbReference type="ARBA" id="ARBA00022763"/>
    </source>
</evidence>
<evidence type="ECO:0000259" key="11">
    <source>
        <dbReference type="SMART" id="SM00986"/>
    </source>
</evidence>
<comment type="similarity">
    <text evidence="1">Belongs to the uracil-DNA glycosylase (UDG) superfamily. Type 4 (UDGa) family.</text>
</comment>
<keyword evidence="3" id="KW-0004">4Fe-4S</keyword>
<proteinExistence type="inferred from homology"/>
<gene>
    <name evidence="12" type="ORF">DES41_108425</name>
</gene>
<keyword evidence="5" id="KW-0227">DNA damage</keyword>
<evidence type="ECO:0000256" key="10">
    <source>
        <dbReference type="SAM" id="MobiDB-lite"/>
    </source>
</evidence>
<dbReference type="SMART" id="SM00986">
    <property type="entry name" value="UDG"/>
    <property type="match status" value="1"/>
</dbReference>
<dbReference type="NCBIfam" id="TIGR03914">
    <property type="entry name" value="UDG_fam_dom"/>
    <property type="match status" value="1"/>
</dbReference>
<dbReference type="GO" id="GO:0097506">
    <property type="term" value="F:deaminated base DNA N-glycosylase activity"/>
    <property type="evidence" value="ECO:0007669"/>
    <property type="project" value="UniProtKB-ARBA"/>
</dbReference>
<sequence length="509" mass="55927">MQTLDRLRTVRLAAPDDLAGFKAAVRRLIAQQSPPEAVQWQLADAGDLFDEAPQLPEAAPAAPFRLPAEMVALLERAALHRDPGRFALLYRLVWRLLAEPALREDPLDADRLLAERMARAVRRDMHKMTAFVRFRPLPGARHVAWFEPEHHTLCATAPFFARRFAQMHWAILTPERSAQWDGQALVFGPGARREDAPGPDAGEQLWLTYYAHIFNPARLKPAMMQKEMPRRYWKNLPEAQLISPLMHAAAQRSGRMVEDGASDPQHRRPAASIALRLDQRPAEIAAPGTLAALRLATAQCRACPIGQHATQAVHGEGPLGAALMLVGEQPGDQEDLRGQPFVGPAGQLLRRALEQLGWSREALYLTNAVKHFKYELRGKRRLHKTAGQKEAAICSQWLEHEIGLVRPRAAVALGATAARALLGHAVPVGASRGQWLRRADGLPVLVTLHPAALLRMDTPDPEAAFAGWLADLRAATPIMAAHEDAADRPPQPDRRHGAAGTGDAAGRAD</sequence>
<reference evidence="12 13" key="1">
    <citation type="submission" date="2018-07" db="EMBL/GenBank/DDBJ databases">
        <title>Genomic Encyclopedia of Type Strains, Phase IV (KMG-IV): sequencing the most valuable type-strain genomes for metagenomic binning, comparative biology and taxonomic classification.</title>
        <authorList>
            <person name="Goeker M."/>
        </authorList>
    </citation>
    <scope>NUCLEOTIDE SEQUENCE [LARGE SCALE GENOMIC DNA]</scope>
    <source>
        <strain evidence="12 13">DSM 21634</strain>
    </source>
</reference>
<keyword evidence="13" id="KW-1185">Reference proteome</keyword>
<evidence type="ECO:0000256" key="6">
    <source>
        <dbReference type="ARBA" id="ARBA00022801"/>
    </source>
</evidence>
<feature type="domain" description="Uracil-DNA glycosylase-like" evidence="11">
    <location>
        <begin position="314"/>
        <end position="469"/>
    </location>
</feature>
<organism evidence="12 13">
    <name type="scientific">Pseudorhodoferax soli</name>
    <dbReference type="NCBI Taxonomy" id="545864"/>
    <lineage>
        <taxon>Bacteria</taxon>
        <taxon>Pseudomonadati</taxon>
        <taxon>Pseudomonadota</taxon>
        <taxon>Betaproteobacteria</taxon>
        <taxon>Burkholderiales</taxon>
        <taxon>Comamonadaceae</taxon>
    </lineage>
</organism>
<keyword evidence="8" id="KW-0411">Iron-sulfur</keyword>
<dbReference type="Proteomes" id="UP000252884">
    <property type="component" value="Unassembled WGS sequence"/>
</dbReference>
<dbReference type="InterPro" id="IPR005273">
    <property type="entry name" value="Ura-DNA_glyco_family4"/>
</dbReference>
<dbReference type="GO" id="GO:0046872">
    <property type="term" value="F:metal ion binding"/>
    <property type="evidence" value="ECO:0007669"/>
    <property type="project" value="UniProtKB-KW"/>
</dbReference>
<dbReference type="SMART" id="SM00987">
    <property type="entry name" value="UreE_C"/>
    <property type="match status" value="1"/>
</dbReference>
<keyword evidence="7" id="KW-0408">Iron</keyword>
<feature type="region of interest" description="Disordered" evidence="10">
    <location>
        <begin position="483"/>
        <end position="509"/>
    </location>
</feature>
<dbReference type="SUPFAM" id="SSF52141">
    <property type="entry name" value="Uracil-DNA glycosylase-like"/>
    <property type="match status" value="1"/>
</dbReference>
<evidence type="ECO:0000313" key="12">
    <source>
        <dbReference type="EMBL" id="RCW68242.1"/>
    </source>
</evidence>
<dbReference type="InterPro" id="IPR051536">
    <property type="entry name" value="UDG_Type-4/5"/>
</dbReference>
<evidence type="ECO:0000313" key="13">
    <source>
        <dbReference type="Proteomes" id="UP000252884"/>
    </source>
</evidence>
<feature type="compositionally biased region" description="Basic and acidic residues" evidence="10">
    <location>
        <begin position="483"/>
        <end position="496"/>
    </location>
</feature>
<evidence type="ECO:0000256" key="9">
    <source>
        <dbReference type="ARBA" id="ARBA00023204"/>
    </source>
</evidence>
<keyword evidence="4" id="KW-0479">Metal-binding</keyword>
<accession>A0A368XJX0</accession>
<comment type="caution">
    <text evidence="12">The sequence shown here is derived from an EMBL/GenBank/DDBJ whole genome shotgun (WGS) entry which is preliminary data.</text>
</comment>
<dbReference type="PANTHER" id="PTHR33693:SF9">
    <property type="entry name" value="TYPE-4 URACIL-DNA GLYCOSYLASE"/>
    <property type="match status" value="1"/>
</dbReference>
<dbReference type="InterPro" id="IPR005122">
    <property type="entry name" value="Uracil-DNA_glycosylase-like"/>
</dbReference>
<protein>
    <recommendedName>
        <fullName evidence="2">Type-4 uracil-DNA glycosylase</fullName>
    </recommendedName>
</protein>
<evidence type="ECO:0000256" key="7">
    <source>
        <dbReference type="ARBA" id="ARBA00023004"/>
    </source>
</evidence>
<dbReference type="Gene3D" id="3.40.470.10">
    <property type="entry name" value="Uracil-DNA glycosylase-like domain"/>
    <property type="match status" value="1"/>
</dbReference>
<evidence type="ECO:0000256" key="4">
    <source>
        <dbReference type="ARBA" id="ARBA00022723"/>
    </source>
</evidence>
<dbReference type="GO" id="GO:0006281">
    <property type="term" value="P:DNA repair"/>
    <property type="evidence" value="ECO:0007669"/>
    <property type="project" value="UniProtKB-KW"/>
</dbReference>
<dbReference type="GO" id="GO:0051539">
    <property type="term" value="F:4 iron, 4 sulfur cluster binding"/>
    <property type="evidence" value="ECO:0007669"/>
    <property type="project" value="UniProtKB-KW"/>
</dbReference>
<dbReference type="CDD" id="cd10030">
    <property type="entry name" value="UDG-F4_TTUDGA_SPO1dp_like"/>
    <property type="match status" value="1"/>
</dbReference>
<dbReference type="Pfam" id="PF13566">
    <property type="entry name" value="DUF4130"/>
    <property type="match status" value="1"/>
</dbReference>
<evidence type="ECO:0000256" key="3">
    <source>
        <dbReference type="ARBA" id="ARBA00022485"/>
    </source>
</evidence>